<dbReference type="InterPro" id="IPR005945">
    <property type="entry name" value="Pro_imino_pep"/>
</dbReference>
<dbReference type="GO" id="GO:0006508">
    <property type="term" value="P:proteolysis"/>
    <property type="evidence" value="ECO:0007669"/>
    <property type="project" value="InterPro"/>
</dbReference>
<evidence type="ECO:0000313" key="5">
    <source>
        <dbReference type="Proteomes" id="UP000800200"/>
    </source>
</evidence>
<dbReference type="InterPro" id="IPR002410">
    <property type="entry name" value="Peptidase_S33"/>
</dbReference>
<dbReference type="Pfam" id="PF00561">
    <property type="entry name" value="Abhydrolase_1"/>
    <property type="match status" value="1"/>
</dbReference>
<dbReference type="PIRSF" id="PIRSF005539">
    <property type="entry name" value="Pept_S33_TRI_F1"/>
    <property type="match status" value="1"/>
</dbReference>
<dbReference type="AlphaFoldDB" id="A0A6A6DFW2"/>
<organism evidence="4 5">
    <name type="scientific">Zopfia rhizophila CBS 207.26</name>
    <dbReference type="NCBI Taxonomy" id="1314779"/>
    <lineage>
        <taxon>Eukaryota</taxon>
        <taxon>Fungi</taxon>
        <taxon>Dikarya</taxon>
        <taxon>Ascomycota</taxon>
        <taxon>Pezizomycotina</taxon>
        <taxon>Dothideomycetes</taxon>
        <taxon>Dothideomycetes incertae sedis</taxon>
        <taxon>Zopfiaceae</taxon>
        <taxon>Zopfia</taxon>
    </lineage>
</organism>
<gene>
    <name evidence="4" type="ORF">K469DRAFT_696155</name>
</gene>
<dbReference type="Gene3D" id="3.40.50.1820">
    <property type="entry name" value="alpha/beta hydrolase"/>
    <property type="match status" value="1"/>
</dbReference>
<dbReference type="Proteomes" id="UP000800200">
    <property type="component" value="Unassembled WGS sequence"/>
</dbReference>
<dbReference type="SUPFAM" id="SSF53474">
    <property type="entry name" value="alpha/beta-Hydrolases"/>
    <property type="match status" value="1"/>
</dbReference>
<protein>
    <submittedName>
        <fullName evidence="4">Proline-specific peptidase</fullName>
    </submittedName>
</protein>
<evidence type="ECO:0000313" key="4">
    <source>
        <dbReference type="EMBL" id="KAF2178045.1"/>
    </source>
</evidence>
<sequence>MVMGPSSEGNIPFDVPDAGKPCSTWYRIVGDLDSSFTPLIVAHGGPGAAHEYLLPLTDLHEEYRIPIIFYDLIGCGRSTRLREKAGYQAFWTVELFIRELDNLIDYLDLGGMFGGVYAARHPVGLRKLILADAPSSIPLHLKGLDALVERLPEKIRNILRDCERRGDHESKEFQDACMEFYKRHLCRIVPFPAGVVAALEHLGEDPTVYTTMYGPSELTANGTLKHWEGWNEAHAIGVETLLISARYDEVQEITVLPWFRKIPKVKWIQLENSSHMCHFEERERYMKIVGPFLLE</sequence>
<proteinExistence type="inferred from homology"/>
<reference evidence="4" key="1">
    <citation type="journal article" date="2020" name="Stud. Mycol.">
        <title>101 Dothideomycetes genomes: a test case for predicting lifestyles and emergence of pathogens.</title>
        <authorList>
            <person name="Haridas S."/>
            <person name="Albert R."/>
            <person name="Binder M."/>
            <person name="Bloem J."/>
            <person name="Labutti K."/>
            <person name="Salamov A."/>
            <person name="Andreopoulos B."/>
            <person name="Baker S."/>
            <person name="Barry K."/>
            <person name="Bills G."/>
            <person name="Bluhm B."/>
            <person name="Cannon C."/>
            <person name="Castanera R."/>
            <person name="Culley D."/>
            <person name="Daum C."/>
            <person name="Ezra D."/>
            <person name="Gonzalez J."/>
            <person name="Henrissat B."/>
            <person name="Kuo A."/>
            <person name="Liang C."/>
            <person name="Lipzen A."/>
            <person name="Lutzoni F."/>
            <person name="Magnuson J."/>
            <person name="Mondo S."/>
            <person name="Nolan M."/>
            <person name="Ohm R."/>
            <person name="Pangilinan J."/>
            <person name="Park H.-J."/>
            <person name="Ramirez L."/>
            <person name="Alfaro M."/>
            <person name="Sun H."/>
            <person name="Tritt A."/>
            <person name="Yoshinaga Y."/>
            <person name="Zwiers L.-H."/>
            <person name="Turgeon B."/>
            <person name="Goodwin S."/>
            <person name="Spatafora J."/>
            <person name="Crous P."/>
            <person name="Grigoriev I."/>
        </authorList>
    </citation>
    <scope>NUCLEOTIDE SEQUENCE</scope>
    <source>
        <strain evidence="4">CBS 207.26</strain>
    </source>
</reference>
<evidence type="ECO:0000259" key="3">
    <source>
        <dbReference type="Pfam" id="PF00561"/>
    </source>
</evidence>
<evidence type="ECO:0000256" key="1">
    <source>
        <dbReference type="ARBA" id="ARBA00010088"/>
    </source>
</evidence>
<dbReference type="InterPro" id="IPR000073">
    <property type="entry name" value="AB_hydrolase_1"/>
</dbReference>
<dbReference type="InterPro" id="IPR029058">
    <property type="entry name" value="AB_hydrolase_fold"/>
</dbReference>
<comment type="similarity">
    <text evidence="1">Belongs to the peptidase S33 family.</text>
</comment>
<dbReference type="PRINTS" id="PR00793">
    <property type="entry name" value="PROAMNOPTASE"/>
</dbReference>
<dbReference type="EMBL" id="ML994679">
    <property type="protein sequence ID" value="KAF2178045.1"/>
    <property type="molecule type" value="Genomic_DNA"/>
</dbReference>
<dbReference type="OrthoDB" id="190201at2759"/>
<name>A0A6A6DFW2_9PEZI</name>
<dbReference type="GO" id="GO:0008233">
    <property type="term" value="F:peptidase activity"/>
    <property type="evidence" value="ECO:0007669"/>
    <property type="project" value="InterPro"/>
</dbReference>
<accession>A0A6A6DFW2</accession>
<keyword evidence="5" id="KW-1185">Reference proteome</keyword>
<feature type="domain" description="AB hydrolase-1" evidence="3">
    <location>
        <begin position="38"/>
        <end position="281"/>
    </location>
</feature>
<keyword evidence="2" id="KW-0378">Hydrolase</keyword>
<evidence type="ECO:0000256" key="2">
    <source>
        <dbReference type="ARBA" id="ARBA00022801"/>
    </source>
</evidence>